<dbReference type="EMBL" id="JABAHT010000717">
    <property type="protein sequence ID" value="KAF4652502.1"/>
    <property type="molecule type" value="Genomic_DNA"/>
</dbReference>
<reference evidence="3 4" key="1">
    <citation type="submission" date="2020-04" db="EMBL/GenBank/DDBJ databases">
        <title>Perkinsus olseni comparative genomics.</title>
        <authorList>
            <person name="Bogema D.R."/>
        </authorList>
    </citation>
    <scope>NUCLEOTIDE SEQUENCE [LARGE SCALE GENOMIC DNA]</scope>
    <source>
        <strain evidence="3">ATCC PRA-179</strain>
    </source>
</reference>
<evidence type="ECO:0000256" key="2">
    <source>
        <dbReference type="SAM" id="MobiDB-lite"/>
    </source>
</evidence>
<evidence type="ECO:0000256" key="1">
    <source>
        <dbReference type="SAM" id="Coils"/>
    </source>
</evidence>
<comment type="caution">
    <text evidence="3">The sequence shown here is derived from an EMBL/GenBank/DDBJ whole genome shotgun (WGS) entry which is preliminary data.</text>
</comment>
<feature type="region of interest" description="Disordered" evidence="2">
    <location>
        <begin position="641"/>
        <end position="671"/>
    </location>
</feature>
<name>A0A7J6L001_PEROL</name>
<dbReference type="Proteomes" id="UP000570595">
    <property type="component" value="Unassembled WGS sequence"/>
</dbReference>
<feature type="coiled-coil region" evidence="1">
    <location>
        <begin position="135"/>
        <end position="173"/>
    </location>
</feature>
<feature type="region of interest" description="Disordered" evidence="2">
    <location>
        <begin position="693"/>
        <end position="793"/>
    </location>
</feature>
<dbReference type="AlphaFoldDB" id="A0A7J6L001"/>
<feature type="compositionally biased region" description="Polar residues" evidence="2">
    <location>
        <begin position="25"/>
        <end position="36"/>
    </location>
</feature>
<feature type="region of interest" description="Disordered" evidence="2">
    <location>
        <begin position="1"/>
        <end position="36"/>
    </location>
</feature>
<sequence length="793" mass="87651">MRPSSPPRVSVEGGASGQQQQQQQTEGQKVRSSAFASLSKEVNQARLGMLGELMDNRKRAEESEQFFLTRMQQEATSFQHLVQMFEDSLQKVSADLDSRLSGFIQTEEVNSMLEESAKKFGERFSAVENKIDMKAHESSARIACLEASLADLRDEVSKLKEDREQEMEKMNARIEARLGTGNASIGELCRRTELKRSESSMTSRVSAVEEKLEKELCEVQEEMKQGFSTVNGERLDAIDGSLSGLNSRMDAFDSKIDAVDNCIISIQGKHKQDREEYAAKHAELESSHKELEKKVSEKWTAMEQNISDLEQGMKDKADVESIVQRCESSMTDKISTLTKEIDSRFETVSEQMVDFQKACDDQTEESTTELEQLREQLGKVHEVAKSASVEGDELSAKLELKLQHHIDDVSKQVEVLPPRIDQLQRDLQTKLGVISRKLRHLSHCGLNHTWRIDDAVNKLGALGVSAGRFIDSPSFGLGAYKNMQLRFFPKGCGHGPPGAASNIVMQKSAACSVWLVWNPQASNRDARLPPIRVELAVGKSRKGPLEMGHHESLYGCYVWQGNDICVLENELLSSGSLEVSVSIPYRQWYDALELTPDEADFEKDQLESAVTQSVVPTGPMTRGTVGGDEAIGSSRMSVASSAFTFNPDGPSRGNPTTTSASMHRIPETSNPFEQTLPTLAEVHPSALVRPSSATQLRSFSPSPIFDDDDATVSNRGDQVRPQTMNLGATRNPFSTTGSDMDVPTVPNSPSATARTLRPTPRQRNSGPTSFSHPVGRSSDNVSPRRSNWTQFAG</sequence>
<accession>A0A7J6L001</accession>
<protein>
    <submittedName>
        <fullName evidence="3">Uncharacterized protein</fullName>
    </submittedName>
</protein>
<organism evidence="3 4">
    <name type="scientific">Perkinsus olseni</name>
    <name type="common">Perkinsus atlanticus</name>
    <dbReference type="NCBI Taxonomy" id="32597"/>
    <lineage>
        <taxon>Eukaryota</taxon>
        <taxon>Sar</taxon>
        <taxon>Alveolata</taxon>
        <taxon>Perkinsozoa</taxon>
        <taxon>Perkinsea</taxon>
        <taxon>Perkinsida</taxon>
        <taxon>Perkinsidae</taxon>
        <taxon>Perkinsus</taxon>
    </lineage>
</organism>
<feature type="compositionally biased region" description="Polar residues" evidence="2">
    <location>
        <begin position="761"/>
        <end position="793"/>
    </location>
</feature>
<gene>
    <name evidence="3" type="ORF">FOZ61_009628</name>
</gene>
<evidence type="ECO:0000313" key="3">
    <source>
        <dbReference type="EMBL" id="KAF4652502.1"/>
    </source>
</evidence>
<proteinExistence type="predicted"/>
<feature type="compositionally biased region" description="Polar residues" evidence="2">
    <location>
        <begin position="653"/>
        <end position="671"/>
    </location>
</feature>
<evidence type="ECO:0000313" key="4">
    <source>
        <dbReference type="Proteomes" id="UP000570595"/>
    </source>
</evidence>
<feature type="compositionally biased region" description="Polar residues" evidence="2">
    <location>
        <begin position="711"/>
        <end position="738"/>
    </location>
</feature>
<keyword evidence="1" id="KW-0175">Coiled coil</keyword>
<dbReference type="OrthoDB" id="431654at2759"/>